<dbReference type="InterPro" id="IPR058031">
    <property type="entry name" value="AAA_lid_NorR"/>
</dbReference>
<dbReference type="GO" id="GO:0003677">
    <property type="term" value="F:DNA binding"/>
    <property type="evidence" value="ECO:0007669"/>
    <property type="project" value="UniProtKB-KW"/>
</dbReference>
<keyword evidence="3" id="KW-0805">Transcription regulation</keyword>
<evidence type="ECO:0000313" key="7">
    <source>
        <dbReference type="EMBL" id="HHY25312.1"/>
    </source>
</evidence>
<keyword evidence="1" id="KW-0547">Nucleotide-binding</keyword>
<dbReference type="Gene3D" id="1.10.10.10">
    <property type="entry name" value="Winged helix-like DNA-binding domain superfamily/Winged helix DNA-binding domain"/>
    <property type="match status" value="1"/>
</dbReference>
<keyword evidence="4" id="KW-0238">DNA-binding</keyword>
<evidence type="ECO:0000256" key="4">
    <source>
        <dbReference type="ARBA" id="ARBA00023125"/>
    </source>
</evidence>
<name>A0A7C7D3P1_9FIRM</name>
<dbReference type="InterPro" id="IPR025943">
    <property type="entry name" value="Sigma_54_int_dom_ATP-bd_2"/>
</dbReference>
<sequence length="701" mass="78755">MSRNRILIVAADDKVNIAYKKQLEGIFEDALEIQTLTLDDDPDKYLGYDLILAASQAISDQVKKQAPLNARIITVIRNINVLELNKVFNIEPGSTAIVVSNFMHAATETVNLLKEIGIHHVKFIPYCPGCDLESSVLNQVDLAITAGASHFVPERISRITDLGIKIIDISTIVEIIVNLGLPLERINLFTLRYMKEVIDLNWKISDLKSLLETVLDASANGILALDLEGRILFMNKDSEIYVSPDKPLKIGAKISKLTKNKDLIEFISSDRQSDVLRIGKKDLMVSKTYLKSADKITGTVISFGNVSELQNMEKEIRRKLSPKGNTAKYNFSDIIGQSKSIRTIVEMAKKSSRSDLSVLLLGENGTGKELFAQAIHQNSSRRDGPFVAVNFAALPENLIESELFGYEEGAFTGARKGGKPGFFELAHKGTIFLDEIGDAPLSLQARLLRVIQEKEVQRLGGVCPIPVDVRVIAATNCDLKQNIQHNLFRKDLYYRINTITLQIPPLRERLEDIPQIINDTMASLHAQKAFSEAAFQKLMRYHWPGNIRELQNLVHYVVELVEDTVIQVSDLPHNLFTEEYDDELNPIEYPSSSHNEPTGSLTALEKKGDLRIFTHVLAELEAAERSYLKASRIFLIQKLSEKGVPVNDNAMRKVLSILEEMNYITIGSTKQGTRITKKGKELLTELKTELIKEDYRWNSWT</sequence>
<feature type="domain" description="Sigma-54 factor interaction" evidence="6">
    <location>
        <begin position="334"/>
        <end position="559"/>
    </location>
</feature>
<dbReference type="InterPro" id="IPR036388">
    <property type="entry name" value="WH-like_DNA-bd_sf"/>
</dbReference>
<dbReference type="Gene3D" id="3.40.50.300">
    <property type="entry name" value="P-loop containing nucleotide triphosphate hydrolases"/>
    <property type="match status" value="1"/>
</dbReference>
<accession>A0A7C7D3P1</accession>
<evidence type="ECO:0000256" key="1">
    <source>
        <dbReference type="ARBA" id="ARBA00022741"/>
    </source>
</evidence>
<dbReference type="EMBL" id="DUTF01000021">
    <property type="protein sequence ID" value="HHY25312.1"/>
    <property type="molecule type" value="Genomic_DNA"/>
</dbReference>
<dbReference type="Pfam" id="PF00158">
    <property type="entry name" value="Sigma54_activat"/>
    <property type="match status" value="1"/>
</dbReference>
<reference evidence="7 8" key="1">
    <citation type="journal article" date="2020" name="Biotechnol. Biofuels">
        <title>New insights from the biogas microbiome by comprehensive genome-resolved metagenomics of nearly 1600 species originating from multiple anaerobic digesters.</title>
        <authorList>
            <person name="Campanaro S."/>
            <person name="Treu L."/>
            <person name="Rodriguez-R L.M."/>
            <person name="Kovalovszki A."/>
            <person name="Ziels R.M."/>
            <person name="Maus I."/>
            <person name="Zhu X."/>
            <person name="Kougias P.G."/>
            <person name="Basile A."/>
            <person name="Luo G."/>
            <person name="Schluter A."/>
            <person name="Konstantinidis K.T."/>
            <person name="Angelidaki I."/>
        </authorList>
    </citation>
    <scope>NUCLEOTIDE SEQUENCE [LARGE SCALE GENOMIC DNA]</scope>
    <source>
        <strain evidence="7">AS05jafATM_4</strain>
    </source>
</reference>
<dbReference type="Pfam" id="PF25601">
    <property type="entry name" value="AAA_lid_14"/>
    <property type="match status" value="1"/>
</dbReference>
<dbReference type="SUPFAM" id="SSF52540">
    <property type="entry name" value="P-loop containing nucleoside triphosphate hydrolases"/>
    <property type="match status" value="1"/>
</dbReference>
<evidence type="ECO:0000256" key="3">
    <source>
        <dbReference type="ARBA" id="ARBA00023015"/>
    </source>
</evidence>
<dbReference type="InterPro" id="IPR027417">
    <property type="entry name" value="P-loop_NTPase"/>
</dbReference>
<dbReference type="GO" id="GO:0005524">
    <property type="term" value="F:ATP binding"/>
    <property type="evidence" value="ECO:0007669"/>
    <property type="project" value="UniProtKB-KW"/>
</dbReference>
<dbReference type="InterPro" id="IPR003593">
    <property type="entry name" value="AAA+_ATPase"/>
</dbReference>
<evidence type="ECO:0000313" key="8">
    <source>
        <dbReference type="Proteomes" id="UP000553059"/>
    </source>
</evidence>
<dbReference type="Gene3D" id="1.10.8.60">
    <property type="match status" value="1"/>
</dbReference>
<proteinExistence type="predicted"/>
<organism evidence="7 8">
    <name type="scientific">Desulfitobacterium dehalogenans</name>
    <dbReference type="NCBI Taxonomy" id="36854"/>
    <lineage>
        <taxon>Bacteria</taxon>
        <taxon>Bacillati</taxon>
        <taxon>Bacillota</taxon>
        <taxon>Clostridia</taxon>
        <taxon>Eubacteriales</taxon>
        <taxon>Desulfitobacteriaceae</taxon>
        <taxon>Desulfitobacterium</taxon>
    </lineage>
</organism>
<evidence type="ECO:0000259" key="6">
    <source>
        <dbReference type="PROSITE" id="PS50045"/>
    </source>
</evidence>
<protein>
    <submittedName>
        <fullName evidence="7">Sigma 54-interacting transcriptional regulator</fullName>
    </submittedName>
</protein>
<evidence type="ECO:0000256" key="5">
    <source>
        <dbReference type="ARBA" id="ARBA00023163"/>
    </source>
</evidence>
<dbReference type="CDD" id="cd00009">
    <property type="entry name" value="AAA"/>
    <property type="match status" value="1"/>
</dbReference>
<dbReference type="Proteomes" id="UP000553059">
    <property type="component" value="Unassembled WGS sequence"/>
</dbReference>
<comment type="caution">
    <text evidence="7">The sequence shown here is derived from an EMBL/GenBank/DDBJ whole genome shotgun (WGS) entry which is preliminary data.</text>
</comment>
<dbReference type="SMART" id="SM00382">
    <property type="entry name" value="AAA"/>
    <property type="match status" value="1"/>
</dbReference>
<dbReference type="InterPro" id="IPR025944">
    <property type="entry name" value="Sigma_54_int_dom_CS"/>
</dbReference>
<keyword evidence="2" id="KW-0067">ATP-binding</keyword>
<dbReference type="PROSITE" id="PS50045">
    <property type="entry name" value="SIGMA54_INTERACT_4"/>
    <property type="match status" value="1"/>
</dbReference>
<dbReference type="PROSITE" id="PS00676">
    <property type="entry name" value="SIGMA54_INTERACT_2"/>
    <property type="match status" value="1"/>
</dbReference>
<dbReference type="PANTHER" id="PTHR32071:SF57">
    <property type="entry name" value="C4-DICARBOXYLATE TRANSPORT TRANSCRIPTIONAL REGULATORY PROTEIN DCTD"/>
    <property type="match status" value="1"/>
</dbReference>
<dbReference type="PROSITE" id="PS00688">
    <property type="entry name" value="SIGMA54_INTERACT_3"/>
    <property type="match status" value="1"/>
</dbReference>
<dbReference type="InterPro" id="IPR002078">
    <property type="entry name" value="Sigma_54_int"/>
</dbReference>
<gene>
    <name evidence="7" type="ORF">GX523_00920</name>
</gene>
<keyword evidence="5" id="KW-0804">Transcription</keyword>
<dbReference type="FunFam" id="3.40.50.300:FF:000006">
    <property type="entry name" value="DNA-binding transcriptional regulator NtrC"/>
    <property type="match status" value="1"/>
</dbReference>
<dbReference type="PANTHER" id="PTHR32071">
    <property type="entry name" value="TRANSCRIPTIONAL REGULATORY PROTEIN"/>
    <property type="match status" value="1"/>
</dbReference>
<dbReference type="GO" id="GO:0006355">
    <property type="term" value="P:regulation of DNA-templated transcription"/>
    <property type="evidence" value="ECO:0007669"/>
    <property type="project" value="InterPro"/>
</dbReference>
<dbReference type="Gene3D" id="3.30.450.20">
    <property type="entry name" value="PAS domain"/>
    <property type="match status" value="1"/>
</dbReference>
<evidence type="ECO:0000256" key="2">
    <source>
        <dbReference type="ARBA" id="ARBA00022840"/>
    </source>
</evidence>
<dbReference type="AlphaFoldDB" id="A0A7C7D3P1"/>